<dbReference type="PIRSF" id="PIRSF016184">
    <property type="entry name" value="PhzC_PhzF"/>
    <property type="match status" value="1"/>
</dbReference>
<reference evidence="2" key="1">
    <citation type="submission" date="2024-05" db="EMBL/GenBank/DDBJ databases">
        <authorList>
            <person name="Yang L."/>
            <person name="Pan L."/>
        </authorList>
    </citation>
    <scope>NUCLEOTIDE SEQUENCE</scope>
    <source>
        <strain evidence="2">FCG-7</strain>
    </source>
</reference>
<dbReference type="InterPro" id="IPR003719">
    <property type="entry name" value="Phenazine_PhzF-like"/>
</dbReference>
<dbReference type="AlphaFoldDB" id="A0AAU7FAE9"/>
<protein>
    <submittedName>
        <fullName evidence="2">PhzF family phenazine biosynthesis protein</fullName>
    </submittedName>
</protein>
<dbReference type="GO" id="GO:0003824">
    <property type="term" value="F:catalytic activity"/>
    <property type="evidence" value="ECO:0007669"/>
    <property type="project" value="InterPro"/>
</dbReference>
<proteinExistence type="predicted"/>
<dbReference type="KEGG" id="cmav:ABHF33_02340"/>
<gene>
    <name evidence="2" type="ORF">ABHF33_02340</name>
</gene>
<feature type="active site" evidence="1">
    <location>
        <position position="46"/>
    </location>
</feature>
<dbReference type="Gene3D" id="3.10.310.10">
    <property type="entry name" value="Diaminopimelate Epimerase, Chain A, domain 1"/>
    <property type="match status" value="2"/>
</dbReference>
<dbReference type="RefSeq" id="WP_348945457.1">
    <property type="nucleotide sequence ID" value="NZ_CP157355.1"/>
</dbReference>
<organism evidence="2">
    <name type="scientific">Chitinibacter mangrovi</name>
    <dbReference type="NCBI Taxonomy" id="3153927"/>
    <lineage>
        <taxon>Bacteria</taxon>
        <taxon>Pseudomonadati</taxon>
        <taxon>Pseudomonadota</taxon>
        <taxon>Betaproteobacteria</taxon>
        <taxon>Neisseriales</taxon>
        <taxon>Chitinibacteraceae</taxon>
        <taxon>Chitinibacter</taxon>
    </lineage>
</organism>
<evidence type="ECO:0000313" key="2">
    <source>
        <dbReference type="EMBL" id="XBM01146.1"/>
    </source>
</evidence>
<name>A0AAU7FAE9_9NEIS</name>
<sequence length="278" mass="30427">MAAYPFYLTSVFAEKASAGDPLVVFDVVAWPDEQVLQMMAYQMCGEVAFLNRTSGEVRFFHPQFQLPFSAKGLLGAALVCRELDDSNQPQLSCATGSYSLFVDADGVTLQSTAGRTRPASRGQVEIAYALGIESHEILAPVQFVDAGSEQLMVQVRSRQTVLQARPHSALLAEYADTPKQIAQAVIWHRDGDIVLMRSFTADHFSIYENFGDGSAALNLASAYLANGGRLPFNVKIEQGHTIEKLISRLSLIFLQIDTKLDLHMRGKVLLLGSGELKA</sequence>
<dbReference type="Pfam" id="PF02567">
    <property type="entry name" value="PhzC-PhzF"/>
    <property type="match status" value="1"/>
</dbReference>
<dbReference type="EMBL" id="CP157355">
    <property type="protein sequence ID" value="XBM01146.1"/>
    <property type="molecule type" value="Genomic_DNA"/>
</dbReference>
<dbReference type="SUPFAM" id="SSF54506">
    <property type="entry name" value="Diaminopimelate epimerase-like"/>
    <property type="match status" value="1"/>
</dbReference>
<accession>A0AAU7FAE9</accession>
<evidence type="ECO:0000256" key="1">
    <source>
        <dbReference type="PIRSR" id="PIRSR016184-1"/>
    </source>
</evidence>